<dbReference type="STRING" id="1300347.I601_3335"/>
<dbReference type="EMBL" id="CP015079">
    <property type="protein sequence ID" value="ANH39742.1"/>
    <property type="molecule type" value="Genomic_DNA"/>
</dbReference>
<keyword evidence="1" id="KW-0418">Kinase</keyword>
<keyword evidence="1" id="KW-0808">Transferase</keyword>
<keyword evidence="2" id="KW-1185">Reference proteome</keyword>
<evidence type="ECO:0000313" key="2">
    <source>
        <dbReference type="Proteomes" id="UP000077868"/>
    </source>
</evidence>
<dbReference type="Proteomes" id="UP000077868">
    <property type="component" value="Chromosome"/>
</dbReference>
<gene>
    <name evidence="1" type="ORF">I601_3335</name>
</gene>
<reference evidence="1 2" key="1">
    <citation type="submission" date="2016-03" db="EMBL/GenBank/DDBJ databases">
        <title>Complete genome sequence of a soil Actinobacterium, Nocardioides dokdonensis FR1436.</title>
        <authorList>
            <person name="Kwon S.-K."/>
            <person name="Kim K."/>
            <person name="Kim J.F."/>
        </authorList>
    </citation>
    <scope>NUCLEOTIDE SEQUENCE [LARGE SCALE GENOMIC DNA]</scope>
    <source>
        <strain evidence="1 2">FR1436</strain>
    </source>
</reference>
<dbReference type="GO" id="GO:0016301">
    <property type="term" value="F:kinase activity"/>
    <property type="evidence" value="ECO:0007669"/>
    <property type="project" value="UniProtKB-KW"/>
</dbReference>
<dbReference type="InterPro" id="IPR022292">
    <property type="entry name" value="CHP03843"/>
</dbReference>
<evidence type="ECO:0000313" key="1">
    <source>
        <dbReference type="EMBL" id="ANH39742.1"/>
    </source>
</evidence>
<dbReference type="KEGG" id="ndk:I601_3335"/>
<dbReference type="NCBIfam" id="TIGR03843">
    <property type="entry name" value="SCO1664 family protein"/>
    <property type="match status" value="1"/>
</dbReference>
<organism evidence="1 2">
    <name type="scientific">Nocardioides dokdonensis FR1436</name>
    <dbReference type="NCBI Taxonomy" id="1300347"/>
    <lineage>
        <taxon>Bacteria</taxon>
        <taxon>Bacillati</taxon>
        <taxon>Actinomycetota</taxon>
        <taxon>Actinomycetes</taxon>
        <taxon>Propionibacteriales</taxon>
        <taxon>Nocardioidaceae</taxon>
        <taxon>Nocardioides</taxon>
    </lineage>
</organism>
<dbReference type="PATRIC" id="fig|1300347.3.peg.3344"/>
<dbReference type="RefSeq" id="WP_237089442.1">
    <property type="nucleotide sequence ID" value="NZ_CP015079.1"/>
</dbReference>
<accession>A0A1A9GQ13</accession>
<sequence length="260" mass="28167">MSGAGVDLVEDELELRGRIMPASNATFLGSVGGVQVVYKPIAGERPLWDFPGAVLAHREVAAYLVSEVFAATDETGVVPRTWLREGPHGPGMVQVWEEPDPVHEAVTLVPAGQAPPGMLHVFDGYDAHDRLVSLVHEDTAALRRMAVLDVLLNNADRKGGHVLAMPDGHRYGVDHGIAFHTDPKLRTVLWGWMGQRLDERERDAVARVRAALSGELGAALALLLDDAEIDHLARRCDRLTGRGTMPAPDSDGPAIPWPPF</sequence>
<proteinExistence type="predicted"/>
<dbReference type="AlphaFoldDB" id="A0A1A9GQ13"/>
<protein>
    <submittedName>
        <fullName evidence="1">Phosphatidylinositol 3-and 4-kinase</fullName>
    </submittedName>
</protein>
<name>A0A1A9GQ13_9ACTN</name>